<protein>
    <recommendedName>
        <fullName evidence="1">Agenet domain-containing protein</fullName>
    </recommendedName>
</protein>
<evidence type="ECO:0000259" key="1">
    <source>
        <dbReference type="SMART" id="SM00743"/>
    </source>
</evidence>
<dbReference type="SMART" id="SM00743">
    <property type="entry name" value="Agenet"/>
    <property type="match status" value="1"/>
</dbReference>
<dbReference type="PANTHER" id="PTHR36805:SF7">
    <property type="entry name" value="AGENET DOMAIN-CONTAINING PROTEIN"/>
    <property type="match status" value="1"/>
</dbReference>
<dbReference type="AlphaFoldDB" id="A0ABD2YFA6"/>
<proteinExistence type="predicted"/>
<keyword evidence="3" id="KW-1185">Reference proteome</keyword>
<reference evidence="2 3" key="1">
    <citation type="submission" date="2024-11" db="EMBL/GenBank/DDBJ databases">
        <title>A near-complete genome assembly of Cinchona calisaya.</title>
        <authorList>
            <person name="Lian D.C."/>
            <person name="Zhao X.W."/>
            <person name="Wei L."/>
        </authorList>
    </citation>
    <scope>NUCLEOTIDE SEQUENCE [LARGE SCALE GENOMIC DNA]</scope>
    <source>
        <tissue evidence="2">Nenye</tissue>
    </source>
</reference>
<dbReference type="EMBL" id="JBJUIK010000013">
    <property type="protein sequence ID" value="KAL3506067.1"/>
    <property type="molecule type" value="Genomic_DNA"/>
</dbReference>
<evidence type="ECO:0000313" key="2">
    <source>
        <dbReference type="EMBL" id="KAL3506067.1"/>
    </source>
</evidence>
<dbReference type="InterPro" id="IPR014002">
    <property type="entry name" value="Agenet_dom_plant"/>
</dbReference>
<gene>
    <name evidence="2" type="ORF">ACH5RR_031449</name>
</gene>
<accession>A0ABD2YFA6</accession>
<feature type="domain" description="Agenet" evidence="1">
    <location>
        <begin position="119"/>
        <end position="179"/>
    </location>
</feature>
<comment type="caution">
    <text evidence="2">The sequence shown here is derived from an EMBL/GenBank/DDBJ whole genome shotgun (WGS) entry which is preliminary data.</text>
</comment>
<dbReference type="InterPro" id="IPR008395">
    <property type="entry name" value="Agenet-like_dom"/>
</dbReference>
<dbReference type="Pfam" id="PF05641">
    <property type="entry name" value="Agenet"/>
    <property type="match status" value="1"/>
</dbReference>
<evidence type="ECO:0000313" key="3">
    <source>
        <dbReference type="Proteomes" id="UP001630127"/>
    </source>
</evidence>
<dbReference type="Proteomes" id="UP001630127">
    <property type="component" value="Unassembled WGS sequence"/>
</dbReference>
<name>A0ABD2YFA6_9GENT</name>
<organism evidence="2 3">
    <name type="scientific">Cinchona calisaya</name>
    <dbReference type="NCBI Taxonomy" id="153742"/>
    <lineage>
        <taxon>Eukaryota</taxon>
        <taxon>Viridiplantae</taxon>
        <taxon>Streptophyta</taxon>
        <taxon>Embryophyta</taxon>
        <taxon>Tracheophyta</taxon>
        <taxon>Spermatophyta</taxon>
        <taxon>Magnoliopsida</taxon>
        <taxon>eudicotyledons</taxon>
        <taxon>Gunneridae</taxon>
        <taxon>Pentapetalae</taxon>
        <taxon>asterids</taxon>
        <taxon>lamiids</taxon>
        <taxon>Gentianales</taxon>
        <taxon>Rubiaceae</taxon>
        <taxon>Cinchonoideae</taxon>
        <taxon>Cinchoneae</taxon>
        <taxon>Cinchona</taxon>
    </lineage>
</organism>
<sequence>MHRLFVTVIMAKDTYHPLEVGQLAEARSFMKGFCGAWFRCKITDIKQRNREVYNVLHYLDFPDEKHAFTKLYQIPPRNRKQGTEMKIQIMVQPPFPPINRKCQMPPVTAITYVIVITECIWNVGELVDWWKDGCYWSGKVAQVLGNEKAMVGLLPPPISEGWSYEASFSDLRPSLDWSPEDGWTLPTPEVSIRMPTQGKGTMDDQVAAGLPCAPPLSSHLATNSLAASENLKTCGVSEMLKESPSLQADDDHTRK</sequence>
<dbReference type="PANTHER" id="PTHR36805">
    <property type="entry name" value="AGENET DOMAIN-CONTAINING PROTEIN"/>
    <property type="match status" value="1"/>
</dbReference>